<dbReference type="Proteomes" id="UP000053105">
    <property type="component" value="Unassembled WGS sequence"/>
</dbReference>
<protein>
    <submittedName>
        <fullName evidence="1">Uncharacterized protein</fullName>
    </submittedName>
</protein>
<evidence type="ECO:0000313" key="2">
    <source>
        <dbReference type="Proteomes" id="UP000053105"/>
    </source>
</evidence>
<keyword evidence="2" id="KW-1185">Reference proteome</keyword>
<reference evidence="1 2" key="1">
    <citation type="submission" date="2015-07" db="EMBL/GenBank/DDBJ databases">
        <title>The genome of Melipona quadrifasciata.</title>
        <authorList>
            <person name="Pan H."/>
            <person name="Kapheim K."/>
        </authorList>
    </citation>
    <scope>NUCLEOTIDE SEQUENCE [LARGE SCALE GENOMIC DNA]</scope>
    <source>
        <strain evidence="1">0111107301</strain>
        <tissue evidence="1">Whole body</tissue>
    </source>
</reference>
<dbReference type="OrthoDB" id="10039049at2759"/>
<accession>A0A0N0U357</accession>
<sequence length="154" mass="17055">MDDGPSSLAGVATTQAFGTLVTVQCYCSHLGIFGAIAQYQTILLEPTPPHESREPNQPIANFRCIGIAPEEARFSMVIPFNDNIHISFNPCVTLETVKCLTRKDDSTALLLTRGLQKAATVGRFFFFYVSRGKNLDAHSLYFDTYNIDKIGIFL</sequence>
<organism evidence="1 2">
    <name type="scientific">Melipona quadrifasciata</name>
    <dbReference type="NCBI Taxonomy" id="166423"/>
    <lineage>
        <taxon>Eukaryota</taxon>
        <taxon>Metazoa</taxon>
        <taxon>Ecdysozoa</taxon>
        <taxon>Arthropoda</taxon>
        <taxon>Hexapoda</taxon>
        <taxon>Insecta</taxon>
        <taxon>Pterygota</taxon>
        <taxon>Neoptera</taxon>
        <taxon>Endopterygota</taxon>
        <taxon>Hymenoptera</taxon>
        <taxon>Apocrita</taxon>
        <taxon>Aculeata</taxon>
        <taxon>Apoidea</taxon>
        <taxon>Anthophila</taxon>
        <taxon>Apidae</taxon>
        <taxon>Melipona</taxon>
    </lineage>
</organism>
<gene>
    <name evidence="1" type="ORF">WN51_06076</name>
</gene>
<name>A0A0N0U357_9HYME</name>
<dbReference type="EMBL" id="KQ435944">
    <property type="protein sequence ID" value="KOX68182.1"/>
    <property type="molecule type" value="Genomic_DNA"/>
</dbReference>
<dbReference type="AlphaFoldDB" id="A0A0N0U357"/>
<proteinExistence type="predicted"/>
<evidence type="ECO:0000313" key="1">
    <source>
        <dbReference type="EMBL" id="KOX68182.1"/>
    </source>
</evidence>